<dbReference type="PROSITE" id="PS50005">
    <property type="entry name" value="TPR"/>
    <property type="match status" value="1"/>
</dbReference>
<dbReference type="PANTHER" id="PTHR15544">
    <property type="entry name" value="OSMOSIS RESPONSIVE FACTOR"/>
    <property type="match status" value="1"/>
</dbReference>
<evidence type="ECO:0000313" key="2">
    <source>
        <dbReference type="EMBL" id="PIK44880.1"/>
    </source>
</evidence>
<dbReference type="Gene3D" id="1.25.40.10">
    <property type="entry name" value="Tetratricopeptide repeat domain"/>
    <property type="match status" value="1"/>
</dbReference>
<protein>
    <submittedName>
        <fullName evidence="2">Putative tetratricopeptide repeat protein 33</fullName>
    </submittedName>
</protein>
<organism evidence="2 3">
    <name type="scientific">Stichopus japonicus</name>
    <name type="common">Sea cucumber</name>
    <dbReference type="NCBI Taxonomy" id="307972"/>
    <lineage>
        <taxon>Eukaryota</taxon>
        <taxon>Metazoa</taxon>
        <taxon>Echinodermata</taxon>
        <taxon>Eleutherozoa</taxon>
        <taxon>Echinozoa</taxon>
        <taxon>Holothuroidea</taxon>
        <taxon>Aspidochirotacea</taxon>
        <taxon>Aspidochirotida</taxon>
        <taxon>Stichopodidae</taxon>
        <taxon>Apostichopus</taxon>
    </lineage>
</organism>
<dbReference type="STRING" id="307972.A0A2G8KA68"/>
<dbReference type="InterPro" id="IPR011990">
    <property type="entry name" value="TPR-like_helical_dom_sf"/>
</dbReference>
<accession>A0A2G8KA68</accession>
<evidence type="ECO:0000256" key="1">
    <source>
        <dbReference type="PROSITE-ProRule" id="PRU00339"/>
    </source>
</evidence>
<proteinExistence type="predicted"/>
<dbReference type="EMBL" id="MRZV01000747">
    <property type="protein sequence ID" value="PIK44880.1"/>
    <property type="molecule type" value="Genomic_DNA"/>
</dbReference>
<dbReference type="SUPFAM" id="SSF48452">
    <property type="entry name" value="TPR-like"/>
    <property type="match status" value="1"/>
</dbReference>
<feature type="repeat" description="TPR" evidence="1">
    <location>
        <begin position="68"/>
        <end position="101"/>
    </location>
</feature>
<dbReference type="InterPro" id="IPR019734">
    <property type="entry name" value="TPR_rpt"/>
</dbReference>
<dbReference type="InterPro" id="IPR052658">
    <property type="entry name" value="TPR-containing"/>
</dbReference>
<reference evidence="2 3" key="1">
    <citation type="journal article" date="2017" name="PLoS Biol.">
        <title>The sea cucumber genome provides insights into morphological evolution and visceral regeneration.</title>
        <authorList>
            <person name="Zhang X."/>
            <person name="Sun L."/>
            <person name="Yuan J."/>
            <person name="Sun Y."/>
            <person name="Gao Y."/>
            <person name="Zhang L."/>
            <person name="Li S."/>
            <person name="Dai H."/>
            <person name="Hamel J.F."/>
            <person name="Liu C."/>
            <person name="Yu Y."/>
            <person name="Liu S."/>
            <person name="Lin W."/>
            <person name="Guo K."/>
            <person name="Jin S."/>
            <person name="Xu P."/>
            <person name="Storey K.B."/>
            <person name="Huan P."/>
            <person name="Zhang T."/>
            <person name="Zhou Y."/>
            <person name="Zhang J."/>
            <person name="Lin C."/>
            <person name="Li X."/>
            <person name="Xing L."/>
            <person name="Huo D."/>
            <person name="Sun M."/>
            <person name="Wang L."/>
            <person name="Mercier A."/>
            <person name="Li F."/>
            <person name="Yang H."/>
            <person name="Xiang J."/>
        </authorList>
    </citation>
    <scope>NUCLEOTIDE SEQUENCE [LARGE SCALE GENOMIC DNA]</scope>
    <source>
        <strain evidence="2">Shaxun</strain>
        <tissue evidence="2">Muscle</tissue>
    </source>
</reference>
<comment type="caution">
    <text evidence="2">The sequence shown here is derived from an EMBL/GenBank/DDBJ whole genome shotgun (WGS) entry which is preliminary data.</text>
</comment>
<keyword evidence="1" id="KW-0802">TPR repeat</keyword>
<dbReference type="PANTHER" id="PTHR15544:SF0">
    <property type="entry name" value="TETRATRICOPEPTIDE REPEAT PROTEIN 33"/>
    <property type="match status" value="1"/>
</dbReference>
<evidence type="ECO:0000313" key="3">
    <source>
        <dbReference type="Proteomes" id="UP000230750"/>
    </source>
</evidence>
<dbReference type="SMART" id="SM00028">
    <property type="entry name" value="TPR"/>
    <property type="match status" value="3"/>
</dbReference>
<name>A0A2G8KA68_STIJA</name>
<dbReference type="AlphaFoldDB" id="A0A2G8KA68"/>
<dbReference type="Proteomes" id="UP000230750">
    <property type="component" value="Unassembled WGS sequence"/>
</dbReference>
<gene>
    <name evidence="2" type="ORF">BSL78_18265</name>
</gene>
<dbReference type="OrthoDB" id="2423701at2759"/>
<sequence>MQGFSMTSFGWKRKQNANLSAESAENFKHVTGARDSSEEEEDTTASNFFLNLAKKRKIFILEDCVTKSERLVKEGVILAEAERYWEAIKKWDEALQLTPGKSSIYEMKAQALMELSEVFPAVQAAEKTVTLNPLWWTAHQTLARAQLGLGEVEMAKKSISRAIHINPAEMELWEDDLKWISSLCEEKKQIHRKKPAAKKEDG</sequence>
<keyword evidence="3" id="KW-1185">Reference proteome</keyword>